<dbReference type="SFLD" id="SFLDG01082">
    <property type="entry name" value="B12-binding_domain_containing"/>
    <property type="match status" value="1"/>
</dbReference>
<evidence type="ECO:0000256" key="5">
    <source>
        <dbReference type="ARBA" id="ARBA00023014"/>
    </source>
</evidence>
<feature type="domain" description="Radical SAM core" evidence="7">
    <location>
        <begin position="191"/>
        <end position="422"/>
    </location>
</feature>
<dbReference type="PANTHER" id="PTHR43409:SF16">
    <property type="entry name" value="SLR0320 PROTEIN"/>
    <property type="match status" value="1"/>
</dbReference>
<evidence type="ECO:0000313" key="8">
    <source>
        <dbReference type="EMBL" id="MET7012617.1"/>
    </source>
</evidence>
<dbReference type="EMBL" id="JBEWZI010000001">
    <property type="protein sequence ID" value="MET7012617.1"/>
    <property type="molecule type" value="Genomic_DNA"/>
</dbReference>
<reference evidence="8 9" key="1">
    <citation type="submission" date="2024-07" db="EMBL/GenBank/DDBJ databases">
        <title>Uliginosibacterium flavum JJ3220;KACC:17644.</title>
        <authorList>
            <person name="Kim M.K."/>
        </authorList>
    </citation>
    <scope>NUCLEOTIDE SEQUENCE [LARGE SCALE GENOMIC DNA]</scope>
    <source>
        <strain evidence="8 9">KACC:17644</strain>
    </source>
</reference>
<dbReference type="PROSITE" id="PS51332">
    <property type="entry name" value="B12_BINDING"/>
    <property type="match status" value="1"/>
</dbReference>
<dbReference type="RefSeq" id="WP_354599081.1">
    <property type="nucleotide sequence ID" value="NZ_JBEWZI010000001.1"/>
</dbReference>
<dbReference type="SMART" id="SM00729">
    <property type="entry name" value="Elp3"/>
    <property type="match status" value="1"/>
</dbReference>
<keyword evidence="4" id="KW-0408">Iron</keyword>
<dbReference type="SFLD" id="SFLDG01123">
    <property type="entry name" value="methyltransferase_(Class_B)"/>
    <property type="match status" value="1"/>
</dbReference>
<keyword evidence="3" id="KW-0479">Metal-binding</keyword>
<dbReference type="InterPro" id="IPR007197">
    <property type="entry name" value="rSAM"/>
</dbReference>
<feature type="domain" description="B12-binding" evidence="6">
    <location>
        <begin position="1"/>
        <end position="152"/>
    </location>
</feature>
<sequence length="491" mass="53962">MRTLLIYSNQSREMEPAAPVGLSYVASAAQAAGHTVKLLDLAFSLNLTGDLAAAIIAFKPDVVGLSIRNIDNVVSQRFVSPQDALREQVAVIRQHARKADGTPVPLVLGGPAISILAERALSLFGADFANVGEGEVAFPALLDALEHGTPLADVPGLCYWQDGVARRNPTVLLPGFDRSGMQNFVPWHNYQKSGGTWPVQSKRGCGMKCSYCAYPLVEGSKLRLRPPGEVVDEIEQVLRDAGPRTFEFVDSTFNTPASHAIEICEEIIRRKVKASFTVMGVNPRDVPPELFPIMKRAGFNSMLISPEAGCDEMLKNFRKGFTMEHVNTCVDRARVSGMKSFWFFMLGGPGETMETAEESIRFAETRLTGRQFLSVFFNGIRILPRTELAEQAIAEGYISADTDLSSGVFYHSPLVSEQALIDRVSLAFSRNPCIVHAADGAITDRQRQLYSWLDKFGVAAPYWRFLPDVLSFPPLHYLRNKFPSGMAVGSP</sequence>
<dbReference type="InterPro" id="IPR051198">
    <property type="entry name" value="BchE-like"/>
</dbReference>
<protein>
    <submittedName>
        <fullName evidence="8">Radical SAM protein</fullName>
    </submittedName>
</protein>
<dbReference type="CDD" id="cd02068">
    <property type="entry name" value="radical_SAM_B12_BD"/>
    <property type="match status" value="1"/>
</dbReference>
<evidence type="ECO:0000313" key="9">
    <source>
        <dbReference type="Proteomes" id="UP001549691"/>
    </source>
</evidence>
<name>A0ABV2TFC2_9RHOO</name>
<dbReference type="InterPro" id="IPR023404">
    <property type="entry name" value="rSAM_horseshoe"/>
</dbReference>
<dbReference type="InterPro" id="IPR034466">
    <property type="entry name" value="Methyltransferase_Class_B"/>
</dbReference>
<evidence type="ECO:0000259" key="7">
    <source>
        <dbReference type="PROSITE" id="PS51918"/>
    </source>
</evidence>
<dbReference type="PROSITE" id="PS51918">
    <property type="entry name" value="RADICAL_SAM"/>
    <property type="match status" value="1"/>
</dbReference>
<dbReference type="InterPro" id="IPR058240">
    <property type="entry name" value="rSAM_sf"/>
</dbReference>
<comment type="cofactor">
    <cofactor evidence="1">
        <name>[4Fe-4S] cluster</name>
        <dbReference type="ChEBI" id="CHEBI:49883"/>
    </cofactor>
</comment>
<keyword evidence="9" id="KW-1185">Reference proteome</keyword>
<evidence type="ECO:0000259" key="6">
    <source>
        <dbReference type="PROSITE" id="PS51332"/>
    </source>
</evidence>
<evidence type="ECO:0000256" key="1">
    <source>
        <dbReference type="ARBA" id="ARBA00001966"/>
    </source>
</evidence>
<dbReference type="SUPFAM" id="SSF102114">
    <property type="entry name" value="Radical SAM enzymes"/>
    <property type="match status" value="1"/>
</dbReference>
<dbReference type="Pfam" id="PF04055">
    <property type="entry name" value="Radical_SAM"/>
    <property type="match status" value="1"/>
</dbReference>
<gene>
    <name evidence="8" type="ORF">ABXR19_00330</name>
</gene>
<accession>A0ABV2TFC2</accession>
<evidence type="ECO:0000256" key="3">
    <source>
        <dbReference type="ARBA" id="ARBA00022723"/>
    </source>
</evidence>
<dbReference type="PANTHER" id="PTHR43409">
    <property type="entry name" value="ANAEROBIC MAGNESIUM-PROTOPORPHYRIN IX MONOMETHYL ESTER CYCLASE-RELATED"/>
    <property type="match status" value="1"/>
</dbReference>
<comment type="caution">
    <text evidence="8">The sequence shown here is derived from an EMBL/GenBank/DDBJ whole genome shotgun (WGS) entry which is preliminary data.</text>
</comment>
<dbReference type="Pfam" id="PF02310">
    <property type="entry name" value="B12-binding"/>
    <property type="match status" value="1"/>
</dbReference>
<proteinExistence type="predicted"/>
<dbReference type="InterPro" id="IPR006158">
    <property type="entry name" value="Cobalamin-bd"/>
</dbReference>
<dbReference type="Gene3D" id="3.40.50.280">
    <property type="entry name" value="Cobalamin-binding domain"/>
    <property type="match status" value="1"/>
</dbReference>
<dbReference type="Proteomes" id="UP001549691">
    <property type="component" value="Unassembled WGS sequence"/>
</dbReference>
<organism evidence="8 9">
    <name type="scientific">Uliginosibacterium flavum</name>
    <dbReference type="NCBI Taxonomy" id="1396831"/>
    <lineage>
        <taxon>Bacteria</taxon>
        <taxon>Pseudomonadati</taxon>
        <taxon>Pseudomonadota</taxon>
        <taxon>Betaproteobacteria</taxon>
        <taxon>Rhodocyclales</taxon>
        <taxon>Zoogloeaceae</taxon>
        <taxon>Uliginosibacterium</taxon>
    </lineage>
</organism>
<evidence type="ECO:0000256" key="4">
    <source>
        <dbReference type="ARBA" id="ARBA00023004"/>
    </source>
</evidence>
<dbReference type="SFLD" id="SFLDS00029">
    <property type="entry name" value="Radical_SAM"/>
    <property type="match status" value="1"/>
</dbReference>
<dbReference type="CDD" id="cd01335">
    <property type="entry name" value="Radical_SAM"/>
    <property type="match status" value="1"/>
</dbReference>
<dbReference type="Gene3D" id="3.80.30.20">
    <property type="entry name" value="tm_1862 like domain"/>
    <property type="match status" value="1"/>
</dbReference>
<keyword evidence="2" id="KW-0949">S-adenosyl-L-methionine</keyword>
<dbReference type="InterPro" id="IPR006638">
    <property type="entry name" value="Elp3/MiaA/NifB-like_rSAM"/>
</dbReference>
<keyword evidence="5" id="KW-0411">Iron-sulfur</keyword>
<evidence type="ECO:0000256" key="2">
    <source>
        <dbReference type="ARBA" id="ARBA00022691"/>
    </source>
</evidence>